<feature type="region of interest" description="Disordered" evidence="1">
    <location>
        <begin position="48"/>
        <end position="103"/>
    </location>
</feature>
<evidence type="ECO:0000313" key="4">
    <source>
        <dbReference type="Proteomes" id="UP001152797"/>
    </source>
</evidence>
<dbReference type="AlphaFoldDB" id="A0A9P1BJN2"/>
<proteinExistence type="predicted"/>
<reference evidence="2" key="1">
    <citation type="submission" date="2022-10" db="EMBL/GenBank/DDBJ databases">
        <authorList>
            <person name="Chen Y."/>
            <person name="Dougan E. K."/>
            <person name="Chan C."/>
            <person name="Rhodes N."/>
            <person name="Thang M."/>
        </authorList>
    </citation>
    <scope>NUCLEOTIDE SEQUENCE</scope>
</reference>
<feature type="compositionally biased region" description="Basic and acidic residues" evidence="1">
    <location>
        <begin position="137"/>
        <end position="147"/>
    </location>
</feature>
<dbReference type="EMBL" id="CAMXCT020000091">
    <property type="protein sequence ID" value="CAL1127048.1"/>
    <property type="molecule type" value="Genomic_DNA"/>
</dbReference>
<feature type="region of interest" description="Disordered" evidence="1">
    <location>
        <begin position="116"/>
        <end position="186"/>
    </location>
</feature>
<reference evidence="3" key="2">
    <citation type="submission" date="2024-04" db="EMBL/GenBank/DDBJ databases">
        <authorList>
            <person name="Chen Y."/>
            <person name="Shah S."/>
            <person name="Dougan E. K."/>
            <person name="Thang M."/>
            <person name="Chan C."/>
        </authorList>
    </citation>
    <scope>NUCLEOTIDE SEQUENCE [LARGE SCALE GENOMIC DNA]</scope>
</reference>
<feature type="region of interest" description="Disordered" evidence="1">
    <location>
        <begin position="343"/>
        <end position="365"/>
    </location>
</feature>
<organism evidence="2">
    <name type="scientific">Cladocopium goreaui</name>
    <dbReference type="NCBI Taxonomy" id="2562237"/>
    <lineage>
        <taxon>Eukaryota</taxon>
        <taxon>Sar</taxon>
        <taxon>Alveolata</taxon>
        <taxon>Dinophyceae</taxon>
        <taxon>Suessiales</taxon>
        <taxon>Symbiodiniaceae</taxon>
        <taxon>Cladocopium</taxon>
    </lineage>
</organism>
<name>A0A9P1BJN2_9DINO</name>
<accession>A0A9P1BJN2</accession>
<evidence type="ECO:0000256" key="1">
    <source>
        <dbReference type="SAM" id="MobiDB-lite"/>
    </source>
</evidence>
<dbReference type="EMBL" id="CAMXCT030000091">
    <property type="protein sequence ID" value="CAL4760985.1"/>
    <property type="molecule type" value="Genomic_DNA"/>
</dbReference>
<keyword evidence="4" id="KW-1185">Reference proteome</keyword>
<protein>
    <submittedName>
        <fullName evidence="2">Uncharacterized protein</fullName>
    </submittedName>
</protein>
<gene>
    <name evidence="2" type="ORF">C1SCF055_LOCUS2153</name>
</gene>
<evidence type="ECO:0000313" key="2">
    <source>
        <dbReference type="EMBL" id="CAI3973673.1"/>
    </source>
</evidence>
<dbReference type="EMBL" id="CAMXCT010000091">
    <property type="protein sequence ID" value="CAI3973673.1"/>
    <property type="molecule type" value="Genomic_DNA"/>
</dbReference>
<comment type="caution">
    <text evidence="2">The sequence shown here is derived from an EMBL/GenBank/DDBJ whole genome shotgun (WGS) entry which is preliminary data.</text>
</comment>
<dbReference type="Proteomes" id="UP001152797">
    <property type="component" value="Unassembled WGS sequence"/>
</dbReference>
<evidence type="ECO:0000313" key="3">
    <source>
        <dbReference type="EMBL" id="CAL1127048.1"/>
    </source>
</evidence>
<sequence length="548" mass="61488">MAVASQCPTSSRVWSCSTLRDGVEDLVSRQRELEAEENELERQIEEMASQILRDAQGSSPGNGPERSDRVHQAEASPEDETQKATSEEFQQAGLPTPMEVDAPKAEGYVQANIARPVATPTRGLAPDVAEPGSHQTSEQKGDDDNSKAPEVPSLASAPTPSENAADGSGLPKKAPQRTRKERLREAAKQRIRRMVMRHKRAHLNVPQFVVDEWKSRDQNTMAHLLMEKNWDKAAFIAELEVIVTKKKTISIRVEEQWVSEKEMKSDLKWSPLRIAGAKKVCEAKPDTHCRKNAYDGEFEFYVVVRETGARQLEKTEEEILRSKKKADEGPTLGQDTFAGLEQAAQRTAAEDAEAKSAKSGGSAPSQIQETRVTFTKFMQSMLQKSGKIRSLVRELKDKYAKCDSTAENVNTLQKGLKLMDEEYDKCSTLLAEAELKGFDVAFVKKANDIMASATYKCSSACTSEMKIRFHLAGSRRRRRTRIRRIERSRRVPSARVRGKLLMRMRVRIRKPQRQSPVRLRKPKLRSDPLGPAADHLINLAGSLFDFMS</sequence>